<protein>
    <submittedName>
        <fullName evidence="2">Potassium-transporting ATPase subunit F</fullName>
    </submittedName>
</protein>
<dbReference type="GO" id="GO:0005886">
    <property type="term" value="C:plasma membrane"/>
    <property type="evidence" value="ECO:0007669"/>
    <property type="project" value="InterPro"/>
</dbReference>
<name>A0AAU8G2J7_9MICO</name>
<keyword evidence="1" id="KW-0812">Transmembrane</keyword>
<evidence type="ECO:0000313" key="2">
    <source>
        <dbReference type="EMBL" id="XCH30417.1"/>
    </source>
</evidence>
<accession>A0AAU8G2J7</accession>
<feature type="transmembrane region" description="Helical" evidence="1">
    <location>
        <begin position="6"/>
        <end position="23"/>
    </location>
</feature>
<gene>
    <name evidence="2" type="ORF">ABRQ22_01595</name>
</gene>
<dbReference type="RefSeq" id="WP_253054013.1">
    <property type="nucleotide sequence ID" value="NZ_CP159290.1"/>
</dbReference>
<dbReference type="EMBL" id="CP159290">
    <property type="protein sequence ID" value="XCH30417.1"/>
    <property type="molecule type" value="Genomic_DNA"/>
</dbReference>
<sequence>MILDWIALGAVVAVLGYLFVALLRSDRAR</sequence>
<dbReference type="AlphaFoldDB" id="A0AAU8G2J7"/>
<reference evidence="2" key="1">
    <citation type="submission" date="2024-06" db="EMBL/GenBank/DDBJ databases">
        <title>Complete genome sequence of the cellulolytic actinobacterium, Cellulosimicrobium ES-005.</title>
        <authorList>
            <person name="Matthews C.T."/>
            <person name="Underwood K.D."/>
            <person name="Ghanchi K.M."/>
            <person name="Fields S.D."/>
            <person name="Gardner S.G."/>
        </authorList>
    </citation>
    <scope>NUCLEOTIDE SEQUENCE</scope>
    <source>
        <strain evidence="2">ES-005</strain>
    </source>
</reference>
<dbReference type="GO" id="GO:0008556">
    <property type="term" value="F:P-type potassium transmembrane transporter activity"/>
    <property type="evidence" value="ECO:0007669"/>
    <property type="project" value="InterPro"/>
</dbReference>
<organism evidence="2">
    <name type="scientific">Cellulosimicrobium sp. ES-005</name>
    <dbReference type="NCBI Taxonomy" id="3163031"/>
    <lineage>
        <taxon>Bacteria</taxon>
        <taxon>Bacillati</taxon>
        <taxon>Actinomycetota</taxon>
        <taxon>Actinomycetes</taxon>
        <taxon>Micrococcales</taxon>
        <taxon>Promicromonosporaceae</taxon>
        <taxon>Cellulosimicrobium</taxon>
    </lineage>
</organism>
<evidence type="ECO:0000256" key="1">
    <source>
        <dbReference type="SAM" id="Phobius"/>
    </source>
</evidence>
<keyword evidence="1" id="KW-0472">Membrane</keyword>
<keyword evidence="1" id="KW-1133">Transmembrane helix</keyword>
<proteinExistence type="predicted"/>
<dbReference type="InterPro" id="IPR011726">
    <property type="entry name" value="KdpF"/>
</dbReference>
<dbReference type="Pfam" id="PF09604">
    <property type="entry name" value="Potass_KdpF"/>
    <property type="match status" value="1"/>
</dbReference>